<protein>
    <submittedName>
        <fullName evidence="1">Uncharacterized protein</fullName>
    </submittedName>
</protein>
<gene>
    <name evidence="1" type="ORF">Z043_123236</name>
</gene>
<evidence type="ECO:0000313" key="2">
    <source>
        <dbReference type="Proteomes" id="UP000034805"/>
    </source>
</evidence>
<dbReference type="Proteomes" id="UP000034805">
    <property type="component" value="Unassembled WGS sequence"/>
</dbReference>
<dbReference type="PANTHER" id="PTHR33480">
    <property type="entry name" value="SET DOMAIN-CONTAINING PROTEIN-RELATED"/>
    <property type="match status" value="1"/>
</dbReference>
<dbReference type="AlphaFoldDB" id="A0A0P7TMH0"/>
<organism evidence="1 2">
    <name type="scientific">Scleropages formosus</name>
    <name type="common">Asian bonytongue</name>
    <name type="synonym">Osteoglossum formosum</name>
    <dbReference type="NCBI Taxonomy" id="113540"/>
    <lineage>
        <taxon>Eukaryota</taxon>
        <taxon>Metazoa</taxon>
        <taxon>Chordata</taxon>
        <taxon>Craniata</taxon>
        <taxon>Vertebrata</taxon>
        <taxon>Euteleostomi</taxon>
        <taxon>Actinopterygii</taxon>
        <taxon>Neopterygii</taxon>
        <taxon>Teleostei</taxon>
        <taxon>Osteoglossocephala</taxon>
        <taxon>Osteoglossomorpha</taxon>
        <taxon>Osteoglossiformes</taxon>
        <taxon>Osteoglossidae</taxon>
        <taxon>Scleropages</taxon>
    </lineage>
</organism>
<name>A0A0P7TMH0_SCLFO</name>
<comment type="caution">
    <text evidence="1">The sequence shown here is derived from an EMBL/GenBank/DDBJ whole genome shotgun (WGS) entry which is preliminary data.</text>
</comment>
<accession>A0A0P7TMH0</accession>
<proteinExistence type="predicted"/>
<sequence length="162" mass="18735">MTEVQVGQALSLPLHSKERKAMLQKLRNKCNYEHNTSVLEWRRGTQRMFVRKDLWRHVRRCPSKPEAASKEGGRTRVLGLATVAESAFSQQISQGVWKLLQLFKRVSAYNEERHCYQSPSLALKLGHSLKKVCEIIHCRALMSEDSRAVLRISIQRYIVMNS</sequence>
<evidence type="ECO:0000313" key="1">
    <source>
        <dbReference type="EMBL" id="KPP58898.1"/>
    </source>
</evidence>
<dbReference type="PANTHER" id="PTHR33480:SF5">
    <property type="entry name" value="SI:DKEY-51D8.9"/>
    <property type="match status" value="1"/>
</dbReference>
<reference evidence="1 2" key="1">
    <citation type="submission" date="2015-08" db="EMBL/GenBank/DDBJ databases">
        <title>The genome of the Asian arowana (Scleropages formosus).</title>
        <authorList>
            <person name="Tan M.H."/>
            <person name="Gan H.M."/>
            <person name="Croft L.J."/>
            <person name="Austin C.M."/>
        </authorList>
    </citation>
    <scope>NUCLEOTIDE SEQUENCE [LARGE SCALE GENOMIC DNA]</scope>
    <source>
        <strain evidence="1">Aro1</strain>
    </source>
</reference>
<dbReference type="EMBL" id="JARO02013027">
    <property type="protein sequence ID" value="KPP58898.1"/>
    <property type="molecule type" value="Genomic_DNA"/>
</dbReference>